<dbReference type="RefSeq" id="WP_146855525.1">
    <property type="nucleotide sequence ID" value="NZ_BKAG01000067.1"/>
</dbReference>
<keyword evidence="2" id="KW-1185">Reference proteome</keyword>
<comment type="caution">
    <text evidence="1">The sequence shown here is derived from an EMBL/GenBank/DDBJ whole genome shotgun (WGS) entry which is preliminary data.</text>
</comment>
<accession>A0A512MI83</accession>
<dbReference type="Proteomes" id="UP000321577">
    <property type="component" value="Unassembled WGS sequence"/>
</dbReference>
<name>A0A512MI83_9BACT</name>
<reference evidence="1 2" key="1">
    <citation type="submission" date="2019-07" db="EMBL/GenBank/DDBJ databases">
        <title>Whole genome shotgun sequence of Brevifollis gellanilyticus NBRC 108608.</title>
        <authorList>
            <person name="Hosoyama A."/>
            <person name="Uohara A."/>
            <person name="Ohji S."/>
            <person name="Ichikawa N."/>
        </authorList>
    </citation>
    <scope>NUCLEOTIDE SEQUENCE [LARGE SCALE GENOMIC DNA]</scope>
    <source>
        <strain evidence="1 2">NBRC 108608</strain>
    </source>
</reference>
<sequence>MNHYPAEADWRATHIPCRIIERLYGNNMDDAGDDVGEALQSVSGGQGPYRYRFSFDTSHVNPWYHVMVFEIENVPDSVHQEFLAKLRELGLLER</sequence>
<evidence type="ECO:0000313" key="1">
    <source>
        <dbReference type="EMBL" id="GEP46031.1"/>
    </source>
</evidence>
<proteinExistence type="predicted"/>
<dbReference type="AlphaFoldDB" id="A0A512MI83"/>
<dbReference type="OrthoDB" id="6053103at2"/>
<gene>
    <name evidence="1" type="ORF">BGE01nite_53220</name>
</gene>
<protein>
    <submittedName>
        <fullName evidence="1">Uncharacterized protein</fullName>
    </submittedName>
</protein>
<evidence type="ECO:0000313" key="2">
    <source>
        <dbReference type="Proteomes" id="UP000321577"/>
    </source>
</evidence>
<dbReference type="EMBL" id="BKAG01000067">
    <property type="protein sequence ID" value="GEP46031.1"/>
    <property type="molecule type" value="Genomic_DNA"/>
</dbReference>
<organism evidence="1 2">
    <name type="scientific">Brevifollis gellanilyticus</name>
    <dbReference type="NCBI Taxonomy" id="748831"/>
    <lineage>
        <taxon>Bacteria</taxon>
        <taxon>Pseudomonadati</taxon>
        <taxon>Verrucomicrobiota</taxon>
        <taxon>Verrucomicrobiia</taxon>
        <taxon>Verrucomicrobiales</taxon>
        <taxon>Verrucomicrobiaceae</taxon>
    </lineage>
</organism>